<sequence length="85" mass="9857">PSTVSVMTLLSLPNQPPTSAMGAFVWRCRMWFECTFAFTMLEPWEKILCAMVISTLFLLVSTGFVRYFPPHVKTMYDRATYYWSG</sequence>
<reference evidence="1" key="2">
    <citation type="journal article" date="2020" name="Nat. Commun.">
        <title>Large-scale genome sequencing of mycorrhizal fungi provides insights into the early evolution of symbiotic traits.</title>
        <authorList>
            <person name="Miyauchi S."/>
            <person name="Kiss E."/>
            <person name="Kuo A."/>
            <person name="Drula E."/>
            <person name="Kohler A."/>
            <person name="Sanchez-Garcia M."/>
            <person name="Morin E."/>
            <person name="Andreopoulos B."/>
            <person name="Barry K.W."/>
            <person name="Bonito G."/>
            <person name="Buee M."/>
            <person name="Carver A."/>
            <person name="Chen C."/>
            <person name="Cichocki N."/>
            <person name="Clum A."/>
            <person name="Culley D."/>
            <person name="Crous P.W."/>
            <person name="Fauchery L."/>
            <person name="Girlanda M."/>
            <person name="Hayes R.D."/>
            <person name="Keri Z."/>
            <person name="LaButti K."/>
            <person name="Lipzen A."/>
            <person name="Lombard V."/>
            <person name="Magnuson J."/>
            <person name="Maillard F."/>
            <person name="Murat C."/>
            <person name="Nolan M."/>
            <person name="Ohm R.A."/>
            <person name="Pangilinan J."/>
            <person name="Pereira M.F."/>
            <person name="Perotto S."/>
            <person name="Peter M."/>
            <person name="Pfister S."/>
            <person name="Riley R."/>
            <person name="Sitrit Y."/>
            <person name="Stielow J.B."/>
            <person name="Szollosi G."/>
            <person name="Zifcakova L."/>
            <person name="Stursova M."/>
            <person name="Spatafora J.W."/>
            <person name="Tedersoo L."/>
            <person name="Vaario L.M."/>
            <person name="Yamada A."/>
            <person name="Yan M."/>
            <person name="Wang P."/>
            <person name="Xu J."/>
            <person name="Bruns T."/>
            <person name="Baldrian P."/>
            <person name="Vilgalys R."/>
            <person name="Dunand C."/>
            <person name="Henrissat B."/>
            <person name="Grigoriev I.V."/>
            <person name="Hibbett D."/>
            <person name="Nagy L.G."/>
            <person name="Martin F.M."/>
        </authorList>
    </citation>
    <scope>NUCLEOTIDE SEQUENCE</scope>
    <source>
        <strain evidence="1">P2</strain>
    </source>
</reference>
<feature type="non-terminal residue" evidence="1">
    <location>
        <position position="1"/>
    </location>
</feature>
<feature type="non-terminal residue" evidence="1">
    <location>
        <position position="85"/>
    </location>
</feature>
<dbReference type="EMBL" id="MU118019">
    <property type="protein sequence ID" value="KAF9648111.1"/>
    <property type="molecule type" value="Genomic_DNA"/>
</dbReference>
<evidence type="ECO:0000313" key="1">
    <source>
        <dbReference type="EMBL" id="KAF9648111.1"/>
    </source>
</evidence>
<keyword evidence="2" id="KW-1185">Reference proteome</keyword>
<dbReference type="Proteomes" id="UP000886501">
    <property type="component" value="Unassembled WGS sequence"/>
</dbReference>
<organism evidence="1 2">
    <name type="scientific">Thelephora ganbajun</name>
    <name type="common">Ganba fungus</name>
    <dbReference type="NCBI Taxonomy" id="370292"/>
    <lineage>
        <taxon>Eukaryota</taxon>
        <taxon>Fungi</taxon>
        <taxon>Dikarya</taxon>
        <taxon>Basidiomycota</taxon>
        <taxon>Agaricomycotina</taxon>
        <taxon>Agaricomycetes</taxon>
        <taxon>Thelephorales</taxon>
        <taxon>Thelephoraceae</taxon>
        <taxon>Thelephora</taxon>
    </lineage>
</organism>
<name>A0ACB6ZEQ1_THEGA</name>
<reference evidence="1" key="1">
    <citation type="submission" date="2019-10" db="EMBL/GenBank/DDBJ databases">
        <authorList>
            <consortium name="DOE Joint Genome Institute"/>
            <person name="Kuo A."/>
            <person name="Miyauchi S."/>
            <person name="Kiss E."/>
            <person name="Drula E."/>
            <person name="Kohler A."/>
            <person name="Sanchez-Garcia M."/>
            <person name="Andreopoulos B."/>
            <person name="Barry K.W."/>
            <person name="Bonito G."/>
            <person name="Buee M."/>
            <person name="Carver A."/>
            <person name="Chen C."/>
            <person name="Cichocki N."/>
            <person name="Clum A."/>
            <person name="Culley D."/>
            <person name="Crous P.W."/>
            <person name="Fauchery L."/>
            <person name="Girlanda M."/>
            <person name="Hayes R."/>
            <person name="Keri Z."/>
            <person name="Labutti K."/>
            <person name="Lipzen A."/>
            <person name="Lombard V."/>
            <person name="Magnuson J."/>
            <person name="Maillard F."/>
            <person name="Morin E."/>
            <person name="Murat C."/>
            <person name="Nolan M."/>
            <person name="Ohm R."/>
            <person name="Pangilinan J."/>
            <person name="Pereira M."/>
            <person name="Perotto S."/>
            <person name="Peter M."/>
            <person name="Riley R."/>
            <person name="Sitrit Y."/>
            <person name="Stielow B."/>
            <person name="Szollosi G."/>
            <person name="Zifcakova L."/>
            <person name="Stursova M."/>
            <person name="Spatafora J.W."/>
            <person name="Tedersoo L."/>
            <person name="Vaario L.-M."/>
            <person name="Yamada A."/>
            <person name="Yan M."/>
            <person name="Wang P."/>
            <person name="Xu J."/>
            <person name="Bruns T."/>
            <person name="Baldrian P."/>
            <person name="Vilgalys R."/>
            <person name="Henrissat B."/>
            <person name="Grigoriev I.V."/>
            <person name="Hibbett D."/>
            <person name="Nagy L.G."/>
            <person name="Martin F.M."/>
        </authorList>
    </citation>
    <scope>NUCLEOTIDE SEQUENCE</scope>
    <source>
        <strain evidence="1">P2</strain>
    </source>
</reference>
<proteinExistence type="predicted"/>
<protein>
    <submittedName>
        <fullName evidence="1">Uncharacterized protein</fullName>
    </submittedName>
</protein>
<comment type="caution">
    <text evidence="1">The sequence shown here is derived from an EMBL/GenBank/DDBJ whole genome shotgun (WGS) entry which is preliminary data.</text>
</comment>
<accession>A0ACB6ZEQ1</accession>
<gene>
    <name evidence="1" type="ORF">BDM02DRAFT_3076076</name>
</gene>
<evidence type="ECO:0000313" key="2">
    <source>
        <dbReference type="Proteomes" id="UP000886501"/>
    </source>
</evidence>